<dbReference type="Gene3D" id="1.10.10.10">
    <property type="entry name" value="Winged helix-like DNA-binding domain superfamily/Winged helix DNA-binding domain"/>
    <property type="match status" value="1"/>
</dbReference>
<dbReference type="AlphaFoldDB" id="A0A2T0RLU6"/>
<accession>A0A2T0RLU6</accession>
<feature type="domain" description="RNA polymerase sigma factor 70 region 4 type 2" evidence="5">
    <location>
        <begin position="121"/>
        <end position="173"/>
    </location>
</feature>
<feature type="domain" description="PhyR sigma2" evidence="6">
    <location>
        <begin position="35"/>
        <end position="85"/>
    </location>
</feature>
<dbReference type="GO" id="GO:0006352">
    <property type="term" value="P:DNA-templated transcription initiation"/>
    <property type="evidence" value="ECO:0007669"/>
    <property type="project" value="InterPro"/>
</dbReference>
<comment type="similarity">
    <text evidence="1">Belongs to the sigma-70 factor family. ECF subfamily.</text>
</comment>
<dbReference type="InterPro" id="IPR053866">
    <property type="entry name" value="PhyR_sigma2"/>
</dbReference>
<evidence type="ECO:0000259" key="5">
    <source>
        <dbReference type="Pfam" id="PF08281"/>
    </source>
</evidence>
<keyword evidence="2" id="KW-0805">Transcription regulation</keyword>
<proteinExistence type="inferred from homology"/>
<dbReference type="InterPro" id="IPR036388">
    <property type="entry name" value="WH-like_DNA-bd_sf"/>
</dbReference>
<keyword evidence="3" id="KW-0731">Sigma factor</keyword>
<dbReference type="Pfam" id="PF08281">
    <property type="entry name" value="Sigma70_r4_2"/>
    <property type="match status" value="1"/>
</dbReference>
<dbReference type="GO" id="GO:0016987">
    <property type="term" value="F:sigma factor activity"/>
    <property type="evidence" value="ECO:0007669"/>
    <property type="project" value="UniProtKB-KW"/>
</dbReference>
<dbReference type="Gene3D" id="1.10.1740.10">
    <property type="match status" value="1"/>
</dbReference>
<sequence>MNPGAHTYVTQEAIAGEQENMDARAQLERNLDEYVASLRRYAMVLTRNRDAAEDLVQETLTKAIAAADQWQPGSDLRVWLFRIMHNTHVSERRRHKVREDARLMIPEPIEDTDPTKRIELQQVLDALQELPEAQRQPIVLVALKEMSYADAARTLDLPLGTFYSRLGRGRVALRKIIDGLKSKRLKLVV</sequence>
<dbReference type="PANTHER" id="PTHR43133">
    <property type="entry name" value="RNA POLYMERASE ECF-TYPE SIGMA FACTO"/>
    <property type="match status" value="1"/>
</dbReference>
<keyword evidence="8" id="KW-1185">Reference proteome</keyword>
<dbReference type="InterPro" id="IPR014284">
    <property type="entry name" value="RNA_pol_sigma-70_dom"/>
</dbReference>
<dbReference type="PANTHER" id="PTHR43133:SF25">
    <property type="entry name" value="RNA POLYMERASE SIGMA FACTOR RFAY-RELATED"/>
    <property type="match status" value="1"/>
</dbReference>
<protein>
    <submittedName>
        <fullName evidence="7">RNA polymerase sigma-70 factor (ECF subfamily)</fullName>
    </submittedName>
</protein>
<evidence type="ECO:0000256" key="4">
    <source>
        <dbReference type="ARBA" id="ARBA00023163"/>
    </source>
</evidence>
<reference evidence="7 8" key="1">
    <citation type="submission" date="2018-03" db="EMBL/GenBank/DDBJ databases">
        <title>Genomic Encyclopedia of Archaeal and Bacterial Type Strains, Phase II (KMG-II): from individual species to whole genera.</title>
        <authorList>
            <person name="Goeker M."/>
        </authorList>
    </citation>
    <scope>NUCLEOTIDE SEQUENCE [LARGE SCALE GENOMIC DNA]</scope>
    <source>
        <strain evidence="7 8">DSM 29328</strain>
    </source>
</reference>
<dbReference type="SUPFAM" id="SSF88946">
    <property type="entry name" value="Sigma2 domain of RNA polymerase sigma factors"/>
    <property type="match status" value="1"/>
</dbReference>
<evidence type="ECO:0000259" key="6">
    <source>
        <dbReference type="Pfam" id="PF22029"/>
    </source>
</evidence>
<evidence type="ECO:0000313" key="8">
    <source>
        <dbReference type="Proteomes" id="UP000239480"/>
    </source>
</evidence>
<dbReference type="Pfam" id="PF22029">
    <property type="entry name" value="PhyR_sigma2"/>
    <property type="match status" value="1"/>
</dbReference>
<organism evidence="7 8">
    <name type="scientific">Aliiruegeria haliotis</name>
    <dbReference type="NCBI Taxonomy" id="1280846"/>
    <lineage>
        <taxon>Bacteria</taxon>
        <taxon>Pseudomonadati</taxon>
        <taxon>Pseudomonadota</taxon>
        <taxon>Alphaproteobacteria</taxon>
        <taxon>Rhodobacterales</taxon>
        <taxon>Roseobacteraceae</taxon>
        <taxon>Aliiruegeria</taxon>
    </lineage>
</organism>
<evidence type="ECO:0000256" key="2">
    <source>
        <dbReference type="ARBA" id="ARBA00023015"/>
    </source>
</evidence>
<keyword evidence="4" id="KW-0804">Transcription</keyword>
<name>A0A2T0RLU6_9RHOB</name>
<dbReference type="InterPro" id="IPR013324">
    <property type="entry name" value="RNA_pol_sigma_r3/r4-like"/>
</dbReference>
<evidence type="ECO:0000313" key="7">
    <source>
        <dbReference type="EMBL" id="PRY22107.1"/>
    </source>
</evidence>
<dbReference type="Proteomes" id="UP000239480">
    <property type="component" value="Unassembled WGS sequence"/>
</dbReference>
<dbReference type="InterPro" id="IPR013325">
    <property type="entry name" value="RNA_pol_sigma_r2"/>
</dbReference>
<dbReference type="SUPFAM" id="SSF88659">
    <property type="entry name" value="Sigma3 and sigma4 domains of RNA polymerase sigma factors"/>
    <property type="match status" value="1"/>
</dbReference>
<evidence type="ECO:0000256" key="1">
    <source>
        <dbReference type="ARBA" id="ARBA00010641"/>
    </source>
</evidence>
<comment type="caution">
    <text evidence="7">The sequence shown here is derived from an EMBL/GenBank/DDBJ whole genome shotgun (WGS) entry which is preliminary data.</text>
</comment>
<evidence type="ECO:0000256" key="3">
    <source>
        <dbReference type="ARBA" id="ARBA00023082"/>
    </source>
</evidence>
<dbReference type="InterPro" id="IPR013249">
    <property type="entry name" value="RNA_pol_sigma70_r4_t2"/>
</dbReference>
<dbReference type="NCBIfam" id="TIGR02937">
    <property type="entry name" value="sigma70-ECF"/>
    <property type="match status" value="1"/>
</dbReference>
<dbReference type="GO" id="GO:0003677">
    <property type="term" value="F:DNA binding"/>
    <property type="evidence" value="ECO:0007669"/>
    <property type="project" value="InterPro"/>
</dbReference>
<gene>
    <name evidence="7" type="ORF">CLV78_10731</name>
</gene>
<dbReference type="EMBL" id="PVTD01000007">
    <property type="protein sequence ID" value="PRY22107.1"/>
    <property type="molecule type" value="Genomic_DNA"/>
</dbReference>
<dbReference type="InterPro" id="IPR039425">
    <property type="entry name" value="RNA_pol_sigma-70-like"/>
</dbReference>